<name>A0A5B1CP21_9BACT</name>
<evidence type="ECO:0000313" key="1">
    <source>
        <dbReference type="EMBL" id="KAA1261589.1"/>
    </source>
</evidence>
<dbReference type="OrthoDB" id="273982at2"/>
<evidence type="ECO:0000313" key="2">
    <source>
        <dbReference type="Proteomes" id="UP000322699"/>
    </source>
</evidence>
<comment type="caution">
    <text evidence="1">The sequence shown here is derived from an EMBL/GenBank/DDBJ whole genome shotgun (WGS) entry which is preliminary data.</text>
</comment>
<keyword evidence="2" id="KW-1185">Reference proteome</keyword>
<dbReference type="EMBL" id="VRLW01000001">
    <property type="protein sequence ID" value="KAA1261589.1"/>
    <property type="molecule type" value="Genomic_DNA"/>
</dbReference>
<protein>
    <submittedName>
        <fullName evidence="1">Uncharacterized protein</fullName>
    </submittedName>
</protein>
<accession>A0A5B1CP21</accession>
<proteinExistence type="predicted"/>
<dbReference type="Proteomes" id="UP000322699">
    <property type="component" value="Unassembled WGS sequence"/>
</dbReference>
<dbReference type="RefSeq" id="WP_149752940.1">
    <property type="nucleotide sequence ID" value="NZ_LWSK01000018.1"/>
</dbReference>
<reference evidence="1 2" key="1">
    <citation type="submission" date="2019-08" db="EMBL/GenBank/DDBJ databases">
        <title>Deep-cultivation of Planctomycetes and their phenomic and genomic characterization uncovers novel biology.</title>
        <authorList>
            <person name="Wiegand S."/>
            <person name="Jogler M."/>
            <person name="Boedeker C."/>
            <person name="Pinto D."/>
            <person name="Vollmers J."/>
            <person name="Rivas-Marin E."/>
            <person name="Kohn T."/>
            <person name="Peeters S.H."/>
            <person name="Heuer A."/>
            <person name="Rast P."/>
            <person name="Oberbeckmann S."/>
            <person name="Bunk B."/>
            <person name="Jeske O."/>
            <person name="Meyerdierks A."/>
            <person name="Storesund J.E."/>
            <person name="Kallscheuer N."/>
            <person name="Luecker S."/>
            <person name="Lage O.M."/>
            <person name="Pohl T."/>
            <person name="Merkel B.J."/>
            <person name="Hornburger P."/>
            <person name="Mueller R.-W."/>
            <person name="Bruemmer F."/>
            <person name="Labrenz M."/>
            <person name="Spormann A.M."/>
            <person name="Op Den Camp H."/>
            <person name="Overmann J."/>
            <person name="Amann R."/>
            <person name="Jetten M.S.M."/>
            <person name="Mascher T."/>
            <person name="Medema M.H."/>
            <person name="Devos D.P."/>
            <person name="Kaster A.-K."/>
            <person name="Ovreas L."/>
            <person name="Rohde M."/>
            <person name="Galperin M.Y."/>
            <person name="Jogler C."/>
        </authorList>
    </citation>
    <scope>NUCLEOTIDE SEQUENCE [LARGE SCALE GENOMIC DNA]</scope>
    <source>
        <strain evidence="1 2">LF1</strain>
    </source>
</reference>
<dbReference type="AlphaFoldDB" id="A0A5B1CP21"/>
<organism evidence="1 2">
    <name type="scientific">Rubripirellula obstinata</name>
    <dbReference type="NCBI Taxonomy" id="406547"/>
    <lineage>
        <taxon>Bacteria</taxon>
        <taxon>Pseudomonadati</taxon>
        <taxon>Planctomycetota</taxon>
        <taxon>Planctomycetia</taxon>
        <taxon>Pirellulales</taxon>
        <taxon>Pirellulaceae</taxon>
        <taxon>Rubripirellula</taxon>
    </lineage>
</organism>
<sequence length="177" mass="19477">MPEPASKDLAETVHRLVSPCGRMAIEYRWSKDRFVHRVLVGDQVCLSSVDGDGMQDWPASPPIQQISLEPIEDVLMILGVGGAGRGHWSISVGWQTDGDGNVDRESGEFRFDIACRVKETPEFLGSTYAIHPKADGVVEVTAVLGTEEQKDSQISIAAADDNASETHRWVYSLRNRP</sequence>
<gene>
    <name evidence="1" type="ORF">LF1_41390</name>
</gene>